<keyword evidence="2" id="KW-0732">Signal</keyword>
<dbReference type="InterPro" id="IPR023159">
    <property type="entry name" value="SO1590-like_sf"/>
</dbReference>
<dbReference type="KEGG" id="temp:RBB75_09425"/>
<gene>
    <name evidence="3" type="ORF">RBB75_09425</name>
</gene>
<reference evidence="3" key="2">
    <citation type="journal article" date="2024" name="Environ. Microbiol.">
        <title>Genome analysis and description of Tunturibacter gen. nov. expands the diversity of Terriglobia in tundra soils.</title>
        <authorList>
            <person name="Messyasz A."/>
            <person name="Mannisto M.K."/>
            <person name="Kerkhof L.J."/>
            <person name="Haggblom M.M."/>
        </authorList>
    </citation>
    <scope>NUCLEOTIDE SEQUENCE</scope>
    <source>
        <strain evidence="3">M8UP23</strain>
    </source>
</reference>
<name>A0AAU7ZJL4_9BACT</name>
<dbReference type="Gene3D" id="2.40.350.10">
    <property type="entry name" value="SO1590-like"/>
    <property type="match status" value="1"/>
</dbReference>
<dbReference type="Pfam" id="PF11528">
    <property type="entry name" value="DUF3224"/>
    <property type="match status" value="1"/>
</dbReference>
<accession>A0AAU7ZJL4</accession>
<feature type="chain" id="PRO_5043694879" evidence="2">
    <location>
        <begin position="19"/>
        <end position="159"/>
    </location>
</feature>
<dbReference type="RefSeq" id="WP_353070286.1">
    <property type="nucleotide sequence ID" value="NZ_CP132932.1"/>
</dbReference>
<dbReference type="EMBL" id="CP132932">
    <property type="protein sequence ID" value="XCB28526.1"/>
    <property type="molecule type" value="Genomic_DNA"/>
</dbReference>
<evidence type="ECO:0000313" key="3">
    <source>
        <dbReference type="EMBL" id="XCB28526.1"/>
    </source>
</evidence>
<sequence>MKTLLLCLTLALTVTPRANPQASKAAEATQHATGPFDVKIAPQPADETAGSPSITRMLIDKHFHGDLEATSKGTMLAAGSGAKGSSGGYVALEIVTGTLKGHTGTFILQHTGTMTRGTPTLSVTVVPDSGTGQLIGLAGTMSINIVDGKHSYDFEYTLP</sequence>
<dbReference type="AlphaFoldDB" id="A0AAU7ZJL4"/>
<organism evidence="3">
    <name type="scientific">Tunturiibacter empetritectus</name>
    <dbReference type="NCBI Taxonomy" id="3069691"/>
    <lineage>
        <taxon>Bacteria</taxon>
        <taxon>Pseudomonadati</taxon>
        <taxon>Acidobacteriota</taxon>
        <taxon>Terriglobia</taxon>
        <taxon>Terriglobales</taxon>
        <taxon>Acidobacteriaceae</taxon>
        <taxon>Tunturiibacter</taxon>
    </lineage>
</organism>
<evidence type="ECO:0000256" key="1">
    <source>
        <dbReference type="SAM" id="MobiDB-lite"/>
    </source>
</evidence>
<feature type="region of interest" description="Disordered" evidence="1">
    <location>
        <begin position="19"/>
        <end position="50"/>
    </location>
</feature>
<protein>
    <submittedName>
        <fullName evidence="3">DUF3224 domain-containing protein</fullName>
    </submittedName>
</protein>
<feature type="signal peptide" evidence="2">
    <location>
        <begin position="1"/>
        <end position="18"/>
    </location>
</feature>
<dbReference type="InterPro" id="IPR021607">
    <property type="entry name" value="DUF3224"/>
</dbReference>
<proteinExistence type="predicted"/>
<dbReference type="SUPFAM" id="SSF159238">
    <property type="entry name" value="SO1590-like"/>
    <property type="match status" value="1"/>
</dbReference>
<evidence type="ECO:0000256" key="2">
    <source>
        <dbReference type="SAM" id="SignalP"/>
    </source>
</evidence>
<reference evidence="3" key="1">
    <citation type="submission" date="2023-08" db="EMBL/GenBank/DDBJ databases">
        <authorList>
            <person name="Messyasz A."/>
            <person name="Mannisto M.K."/>
            <person name="Kerkhof L.J."/>
            <person name="Haggblom M."/>
        </authorList>
    </citation>
    <scope>NUCLEOTIDE SEQUENCE</scope>
    <source>
        <strain evidence="3">M8UP23</strain>
    </source>
</reference>